<dbReference type="Proteomes" id="UP001603857">
    <property type="component" value="Unassembled WGS sequence"/>
</dbReference>
<evidence type="ECO:0000313" key="3">
    <source>
        <dbReference type="EMBL" id="KAL2335768.1"/>
    </source>
</evidence>
<protein>
    <recommendedName>
        <fullName evidence="5">Mediator of RNA polymerase II transcription subunit 33A</fullName>
    </recommendedName>
</protein>
<sequence length="1330" mass="144203">MAEVWEGVMEATKWAQEKKTDPLLWSIQVTSALNSAGVALPSVQLAHRLVSYICFDNHVPITWKFLEKAMAARLLPPLLALSLLSARVVPHRLLHPAAYALYLDLLSRHAFSLSSHLHFPNYHKLMASLHHSLPPSPPSPPPPPTLTPASFSSTSSSPSSHSFSTLPWTTSACSTTTLAPTLICSSTLLLPRIPCIGTTPPSRFSLLRAFFATKSLPGSSPWPAHWGPFVHQLQRLAGNSTVLRTLKHVSPESLVPLNFNTTTGIKLLSSEWKTTPKLELNDVLAAGADSCTVQSRHDSWSLLWLPIDLILEDAMDGNHVAENSAVEVLTGLVKALQAVNGTAWHSAFLGLWIAALRLVQRERDPHEGPVPRLDTCLCMLLCITTLVVANLIEEEEGELIEEAERSPTNQRKDKQALGVRRGELVISLQLLGDYENLLCSPQSVIWGANQAAAKATLFVSGQSGYLEYTNVNDLPTNCSGNLRHLIVEACIARHLLDTSAYFWPGYVSTPCNQLPHSIPNHLPSWSSLMKGSLLTPPLVNVLVATPASSLGRVVPCLCGLITPIPSRGFDGSLAEIEKIFEFAINGSDEEKISAATILCGASLVRGWNVQEHIIFFIINLLSPPVPPTYSGTESYLISYAPFLNVLLLGISPVDSVHIFSLHGAVPLLAAVLLPICEAFGSCVPNVSWTAVTGEKLTCHAVFSNAFILLLRLWRFSLPPFEHVMGGAATPALGSQLGPEYLLLLRNCMLASFGKTPKDRIRSRRFSKMISFSLEPLFMDSFPKLNIWYRQHRECIASTCSTLAPGPGGSVSQIVEALLSMMCRKINRSAQTLTPTTSGSSNSSSSSFDDALMKLKVPAWDILEATPFVLDAALTACAHGRLSPRELATGLKDLADFLPATLGTIVSYLSAEVTRGIWKPAFMNGSDWPSPAANLSTVEQQIKKILAATGVDVPSLATDANGPATLPLPLAAFLSLTITYKLDKSYERFVVLVGPSLITLSSSCPWPCMPIVGALWAQKVKRWSDFFVFSASATVFHHSRDAVVQLLKSCFTSTLGLGSACIYSNGGVGALLGHGFGSHFSGGISPVAPGIFYLRVFRSIRDVMFLTEEIVSLLMLSVRDIANGGLPKGEVEKLKKTKYGMRYGQVSLSASMTRVKHAALLGASFLWISGAYGLVQSLFTETLPSWFLSAQGLEQEVGESGVIVAMLRGYALASFAVLSGTFAWGIDSSSPASKRRPKVLEIHLEFLANALDGKVSLRCDCATWRAYVSGVMSLMVSCTPLWIQELDVGMLKRISNGLRQLNEEDLALRLLEIKGISVMGEVAEMISQSRF</sequence>
<evidence type="ECO:0000313" key="4">
    <source>
        <dbReference type="Proteomes" id="UP001603857"/>
    </source>
</evidence>
<feature type="compositionally biased region" description="Pro residues" evidence="1">
    <location>
        <begin position="134"/>
        <end position="146"/>
    </location>
</feature>
<keyword evidence="2" id="KW-0472">Membrane</keyword>
<dbReference type="EMBL" id="JBGMDY010000005">
    <property type="protein sequence ID" value="KAL2335768.1"/>
    <property type="molecule type" value="Genomic_DNA"/>
</dbReference>
<proteinExistence type="predicted"/>
<organism evidence="3 4">
    <name type="scientific">Flemingia macrophylla</name>
    <dbReference type="NCBI Taxonomy" id="520843"/>
    <lineage>
        <taxon>Eukaryota</taxon>
        <taxon>Viridiplantae</taxon>
        <taxon>Streptophyta</taxon>
        <taxon>Embryophyta</taxon>
        <taxon>Tracheophyta</taxon>
        <taxon>Spermatophyta</taxon>
        <taxon>Magnoliopsida</taxon>
        <taxon>eudicotyledons</taxon>
        <taxon>Gunneridae</taxon>
        <taxon>Pentapetalae</taxon>
        <taxon>rosids</taxon>
        <taxon>fabids</taxon>
        <taxon>Fabales</taxon>
        <taxon>Fabaceae</taxon>
        <taxon>Papilionoideae</taxon>
        <taxon>50 kb inversion clade</taxon>
        <taxon>NPAAA clade</taxon>
        <taxon>indigoferoid/millettioid clade</taxon>
        <taxon>Phaseoleae</taxon>
        <taxon>Flemingia</taxon>
    </lineage>
</organism>
<name>A0ABD1MJ07_9FABA</name>
<dbReference type="PANTHER" id="PTHR33739">
    <property type="entry name" value="OS07G0681500 PROTEIN"/>
    <property type="match status" value="1"/>
</dbReference>
<feature type="region of interest" description="Disordered" evidence="1">
    <location>
        <begin position="133"/>
        <end position="153"/>
    </location>
</feature>
<evidence type="ECO:0000256" key="1">
    <source>
        <dbReference type="SAM" id="MobiDB-lite"/>
    </source>
</evidence>
<keyword evidence="2" id="KW-0812">Transmembrane</keyword>
<dbReference type="PANTHER" id="PTHR33739:SF7">
    <property type="entry name" value="MEDIATOR OF RNA POLYMERASE II TRANSCRIPTION SUBUNIT 33B"/>
    <property type="match status" value="1"/>
</dbReference>
<feature type="transmembrane region" description="Helical" evidence="2">
    <location>
        <begin position="1201"/>
        <end position="1225"/>
    </location>
</feature>
<accession>A0ABD1MJ07</accession>
<feature type="transmembrane region" description="Helical" evidence="2">
    <location>
        <begin position="1157"/>
        <end position="1178"/>
    </location>
</feature>
<evidence type="ECO:0008006" key="5">
    <source>
        <dbReference type="Google" id="ProtNLM"/>
    </source>
</evidence>
<reference evidence="3 4" key="1">
    <citation type="submission" date="2024-08" db="EMBL/GenBank/DDBJ databases">
        <title>Insights into the chromosomal genome structure of Flemingia macrophylla.</title>
        <authorList>
            <person name="Ding Y."/>
            <person name="Zhao Y."/>
            <person name="Bi W."/>
            <person name="Wu M."/>
            <person name="Zhao G."/>
            <person name="Gong Y."/>
            <person name="Li W."/>
            <person name="Zhang P."/>
        </authorList>
    </citation>
    <scope>NUCLEOTIDE SEQUENCE [LARGE SCALE GENOMIC DNA]</scope>
    <source>
        <strain evidence="3">DYQJB</strain>
        <tissue evidence="3">Leaf</tissue>
    </source>
</reference>
<dbReference type="InterPro" id="IPR039638">
    <property type="entry name" value="MED33A/B"/>
</dbReference>
<keyword evidence="2" id="KW-1133">Transmembrane helix</keyword>
<gene>
    <name evidence="3" type="ORF">Fmac_016981</name>
</gene>
<evidence type="ECO:0000256" key="2">
    <source>
        <dbReference type="SAM" id="Phobius"/>
    </source>
</evidence>
<keyword evidence="4" id="KW-1185">Reference proteome</keyword>
<comment type="caution">
    <text evidence="3">The sequence shown here is derived from an EMBL/GenBank/DDBJ whole genome shotgun (WGS) entry which is preliminary data.</text>
</comment>